<dbReference type="SUPFAM" id="SSF55729">
    <property type="entry name" value="Acyl-CoA N-acyltransferases (Nat)"/>
    <property type="match status" value="1"/>
</dbReference>
<feature type="domain" description="N-acetyltransferase" evidence="1">
    <location>
        <begin position="7"/>
        <end position="153"/>
    </location>
</feature>
<dbReference type="EMBL" id="AUZZ01007703">
    <property type="protein sequence ID" value="EQD41388.1"/>
    <property type="molecule type" value="Genomic_DNA"/>
</dbReference>
<keyword evidence="2" id="KW-0808">Transferase</keyword>
<comment type="caution">
    <text evidence="2">The sequence shown here is derived from an EMBL/GenBank/DDBJ whole genome shotgun (WGS) entry which is preliminary data.</text>
</comment>
<reference evidence="2" key="2">
    <citation type="journal article" date="2014" name="ISME J.">
        <title>Microbial stratification in low pH oxic and suboxic macroscopic growths along an acid mine drainage.</title>
        <authorList>
            <person name="Mendez-Garcia C."/>
            <person name="Mesa V."/>
            <person name="Sprenger R.R."/>
            <person name="Richter M."/>
            <person name="Diez M.S."/>
            <person name="Solano J."/>
            <person name="Bargiela R."/>
            <person name="Golyshina O.V."/>
            <person name="Manteca A."/>
            <person name="Ramos J.L."/>
            <person name="Gallego J.R."/>
            <person name="Llorente I."/>
            <person name="Martins Dos Santos V.A."/>
            <person name="Jensen O.N."/>
            <person name="Pelaez A.I."/>
            <person name="Sanchez J."/>
            <person name="Ferrer M."/>
        </authorList>
    </citation>
    <scope>NUCLEOTIDE SEQUENCE</scope>
</reference>
<accession>T0Z8P3</accession>
<sequence>MERNINVHIKEAVDKDSDQILDLYTGLYPEHKGKIDTFRIPKAEAVTFIAEYNGEPAGFIILTYISYGAHTTGFGYIEELFIRKRYRSFGIGKLLVNRVISWCDRKGFNVIFLTTPKTNLGAIKFYRHLGFRKNGQIWLQYTNKKKQAKKRVA</sequence>
<dbReference type="GO" id="GO:0016747">
    <property type="term" value="F:acyltransferase activity, transferring groups other than amino-acyl groups"/>
    <property type="evidence" value="ECO:0007669"/>
    <property type="project" value="InterPro"/>
</dbReference>
<dbReference type="PROSITE" id="PS51186">
    <property type="entry name" value="GNAT"/>
    <property type="match status" value="1"/>
</dbReference>
<dbReference type="InterPro" id="IPR016181">
    <property type="entry name" value="Acyl_CoA_acyltransferase"/>
</dbReference>
<evidence type="ECO:0000259" key="1">
    <source>
        <dbReference type="PROSITE" id="PS51186"/>
    </source>
</evidence>
<protein>
    <submittedName>
        <fullName evidence="2">GCN5-related N-acetyltransferase domain protein</fullName>
    </submittedName>
</protein>
<gene>
    <name evidence="2" type="ORF">B2A_10700</name>
</gene>
<reference evidence="2" key="1">
    <citation type="submission" date="2013-08" db="EMBL/GenBank/DDBJ databases">
        <authorList>
            <person name="Mendez C."/>
            <person name="Richter M."/>
            <person name="Ferrer M."/>
            <person name="Sanchez J."/>
        </authorList>
    </citation>
    <scope>NUCLEOTIDE SEQUENCE</scope>
</reference>
<dbReference type="InterPro" id="IPR000182">
    <property type="entry name" value="GNAT_dom"/>
</dbReference>
<dbReference type="Gene3D" id="3.40.630.30">
    <property type="match status" value="1"/>
</dbReference>
<dbReference type="AlphaFoldDB" id="T0Z8P3"/>
<dbReference type="Pfam" id="PF00583">
    <property type="entry name" value="Acetyltransf_1"/>
    <property type="match status" value="1"/>
</dbReference>
<proteinExistence type="predicted"/>
<dbReference type="PANTHER" id="PTHR43072">
    <property type="entry name" value="N-ACETYLTRANSFERASE"/>
    <property type="match status" value="1"/>
</dbReference>
<name>T0Z8P3_9ZZZZ</name>
<evidence type="ECO:0000313" key="2">
    <source>
        <dbReference type="EMBL" id="EQD41388.1"/>
    </source>
</evidence>
<dbReference type="CDD" id="cd04301">
    <property type="entry name" value="NAT_SF"/>
    <property type="match status" value="1"/>
</dbReference>
<organism evidence="2">
    <name type="scientific">mine drainage metagenome</name>
    <dbReference type="NCBI Taxonomy" id="410659"/>
    <lineage>
        <taxon>unclassified sequences</taxon>
        <taxon>metagenomes</taxon>
        <taxon>ecological metagenomes</taxon>
    </lineage>
</organism>